<dbReference type="Proteomes" id="UP000694867">
    <property type="component" value="Unplaced"/>
</dbReference>
<evidence type="ECO:0000256" key="9">
    <source>
        <dbReference type="ARBA" id="ARBA00023136"/>
    </source>
</evidence>
<comment type="subcellular location">
    <subcellularLocation>
        <location evidence="1">Cell projection</location>
        <location evidence="1">Neuron projection</location>
    </subcellularLocation>
    <subcellularLocation>
        <location evidence="16">Postsynaptic cell membrane</location>
        <topology evidence="16">Multi-pass membrane protein</topology>
    </subcellularLocation>
</comment>
<keyword evidence="9 18" id="KW-0472">Membrane</keyword>
<evidence type="ECO:0000256" key="1">
    <source>
        <dbReference type="ARBA" id="ARBA00004487"/>
    </source>
</evidence>
<feature type="transmembrane region" description="Helical" evidence="18">
    <location>
        <begin position="508"/>
        <end position="526"/>
    </location>
</feature>
<keyword evidence="14" id="KW-0628">Postsynaptic cell membrane</keyword>
<dbReference type="AlphaFoldDB" id="A0AAJ7SFS8"/>
<evidence type="ECO:0000256" key="18">
    <source>
        <dbReference type="SAM" id="Phobius"/>
    </source>
</evidence>
<feature type="transmembrane region" description="Helical" evidence="18">
    <location>
        <begin position="599"/>
        <end position="620"/>
    </location>
</feature>
<feature type="transmembrane region" description="Helical" evidence="18">
    <location>
        <begin position="473"/>
        <end position="496"/>
    </location>
</feature>
<dbReference type="InterPro" id="IPR054714">
    <property type="entry name" value="GPR158_179_extracellular"/>
</dbReference>
<dbReference type="GO" id="GO:0004930">
    <property type="term" value="F:G protein-coupled receptor activity"/>
    <property type="evidence" value="ECO:0007669"/>
    <property type="project" value="UniProtKB-KW"/>
</dbReference>
<dbReference type="PANTHER" id="PTHR32546">
    <property type="entry name" value="G-PROTEIN COUPLED RECEPTOR 158-RELATED"/>
    <property type="match status" value="1"/>
</dbReference>
<keyword evidence="11 21" id="KW-0675">Receptor</keyword>
<evidence type="ECO:0000256" key="14">
    <source>
        <dbReference type="ARBA" id="ARBA00023257"/>
    </source>
</evidence>
<accession>A0AAJ7SFS8</accession>
<dbReference type="CTD" id="33690"/>
<keyword evidence="8" id="KW-0297">G-protein coupled receptor</keyword>
<dbReference type="GeneID" id="100900827"/>
<organism evidence="20 21">
    <name type="scientific">Galendromus occidentalis</name>
    <name type="common">western predatory mite</name>
    <dbReference type="NCBI Taxonomy" id="34638"/>
    <lineage>
        <taxon>Eukaryota</taxon>
        <taxon>Metazoa</taxon>
        <taxon>Ecdysozoa</taxon>
        <taxon>Arthropoda</taxon>
        <taxon>Chelicerata</taxon>
        <taxon>Arachnida</taxon>
        <taxon>Acari</taxon>
        <taxon>Parasitiformes</taxon>
        <taxon>Mesostigmata</taxon>
        <taxon>Gamasina</taxon>
        <taxon>Phytoseioidea</taxon>
        <taxon>Phytoseiidae</taxon>
        <taxon>Typhlodrominae</taxon>
        <taxon>Galendromus</taxon>
    </lineage>
</organism>
<protein>
    <submittedName>
        <fullName evidence="21">Probable G-protein coupled receptor 158</fullName>
    </submittedName>
</protein>
<dbReference type="GO" id="GO:0043005">
    <property type="term" value="C:neuron projection"/>
    <property type="evidence" value="ECO:0007669"/>
    <property type="project" value="UniProtKB-SubCell"/>
</dbReference>
<evidence type="ECO:0000256" key="7">
    <source>
        <dbReference type="ARBA" id="ARBA00023018"/>
    </source>
</evidence>
<evidence type="ECO:0000313" key="21">
    <source>
        <dbReference type="RefSeq" id="XP_028967271.1"/>
    </source>
</evidence>
<evidence type="ECO:0000256" key="13">
    <source>
        <dbReference type="ARBA" id="ARBA00023224"/>
    </source>
</evidence>
<keyword evidence="15" id="KW-0966">Cell projection</keyword>
<dbReference type="Pfam" id="PF22572">
    <property type="entry name" value="GPR158_179_EC"/>
    <property type="match status" value="1"/>
</dbReference>
<sequence>MRESKSHRGLCRGLLKTEIVLLLCFILNISLATTTVAANGDEGQKEIRELLLPTIAQRHLLTRQQQRSFYSNEVVRLLNKRKNTSAALQYIEETHDKWNHKKESCHRANLTPFGITLHLNRNPAGHVINSKYQIFDRAERVARQTADFLARLFREKSTSKHHKSQNGNHEASLYSALTSANLADPSDGKMIVGSGIVIEDKGVNVYAYQQKQTRNIQFNSNFSYDSNESVNKCWWYRELHSRYSDGFTRVKHAQGLWSSPYYDCEYSGHWLVTYAAPIMVSSVSNSSTADTQPGNAGTRRAENDSVPEEEMSRKMIGISTVSLNLNHLDMDQCPGDDPFFANTHLCDTATSKCEFIPEQGFRRGSYRCRCMEGYYLPSNIDADPGINGRALEMDFVENMNLSEPERASVPHLRCLPCPPGCMTCEDEAPCFVEYNETLRGSLVIAQLIFCCVVLIMMAAIYKFRKNSCFASSMWILLEAILLGAFLIYQGIVIRYFEPSALSCIFEPWFREIGFSTLYGAIGLKIYRIVAEFQTRKAHRVCVRSKDLLRYLIGLVSTVALYMMAWTAMVADSSGGTVEDILFNSTNSQGLRFLSCRPLVWDYVTEGAEILFLVLSLRLAFRLRNAYGFPEATALTRSIVVELIFSTTLYVLKHILGDSVQPDYAFVAYFIRCHLTVTLVLMLIFLPKLCSRSAAQGRGGNIRGGRAAQNQSGTAVSNESGIDPAQRLHQAIVGNGELDIAEISLADMDLEDIRAELRRAYTQLEIMRNKSMRKENPHISKRRGGRKATHRRFSLQPFHHKHKHQQHSAGSTGACDHKNNHPNLPETTEVSKTPEESTASMEGNFGGDGPSVTSLSAEHRGQGPSHRHHH</sequence>
<keyword evidence="20" id="KW-1185">Reference proteome</keyword>
<keyword evidence="6 18" id="KW-1133">Transmembrane helix</keyword>
<keyword evidence="3" id="KW-1003">Cell membrane</keyword>
<keyword evidence="5" id="KW-0732">Signal</keyword>
<evidence type="ECO:0000256" key="5">
    <source>
        <dbReference type="ARBA" id="ARBA00022729"/>
    </source>
</evidence>
<dbReference type="Gene3D" id="3.30.450.20">
    <property type="entry name" value="PAS domain"/>
    <property type="match status" value="1"/>
</dbReference>
<gene>
    <name evidence="21" type="primary">LOC100900827</name>
</gene>
<feature type="compositionally biased region" description="Polar residues" evidence="17">
    <location>
        <begin position="710"/>
        <end position="719"/>
    </location>
</feature>
<evidence type="ECO:0000313" key="20">
    <source>
        <dbReference type="Proteomes" id="UP000694867"/>
    </source>
</evidence>
<dbReference type="PROSITE" id="PS50259">
    <property type="entry name" value="G_PROTEIN_RECEP_F3_4"/>
    <property type="match status" value="1"/>
</dbReference>
<dbReference type="PANTHER" id="PTHR32546:SF26">
    <property type="entry name" value="SMOG, ISOFORM D"/>
    <property type="match status" value="1"/>
</dbReference>
<name>A0AAJ7SFS8_9ACAR</name>
<dbReference type="RefSeq" id="XP_028967271.1">
    <property type="nucleotide sequence ID" value="XM_029111438.1"/>
</dbReference>
<feature type="transmembrane region" description="Helical" evidence="18">
    <location>
        <begin position="440"/>
        <end position="461"/>
    </location>
</feature>
<evidence type="ECO:0000256" key="15">
    <source>
        <dbReference type="ARBA" id="ARBA00023273"/>
    </source>
</evidence>
<feature type="region of interest" description="Disordered" evidence="17">
    <location>
        <begin position="285"/>
        <end position="310"/>
    </location>
</feature>
<dbReference type="InterPro" id="IPR017978">
    <property type="entry name" value="GPCR_3_C"/>
</dbReference>
<feature type="domain" description="G-protein coupled receptors family 3 profile" evidence="19">
    <location>
        <begin position="438"/>
        <end position="688"/>
    </location>
</feature>
<keyword evidence="12" id="KW-0325">Glycoprotein</keyword>
<feature type="compositionally biased region" description="Polar residues" evidence="17">
    <location>
        <begin position="285"/>
        <end position="295"/>
    </location>
</feature>
<evidence type="ECO:0000256" key="8">
    <source>
        <dbReference type="ARBA" id="ARBA00023040"/>
    </source>
</evidence>
<feature type="compositionally biased region" description="Basic residues" evidence="17">
    <location>
        <begin position="778"/>
        <end position="805"/>
    </location>
</feature>
<evidence type="ECO:0000256" key="12">
    <source>
        <dbReference type="ARBA" id="ARBA00023180"/>
    </source>
</evidence>
<feature type="region of interest" description="Disordered" evidence="17">
    <location>
        <begin position="699"/>
        <end position="720"/>
    </location>
</feature>
<evidence type="ECO:0000256" key="10">
    <source>
        <dbReference type="ARBA" id="ARBA00023157"/>
    </source>
</evidence>
<keyword evidence="7" id="KW-0770">Synapse</keyword>
<dbReference type="CDD" id="cd15293">
    <property type="entry name" value="7tmC_GPR158-like"/>
    <property type="match status" value="1"/>
</dbReference>
<dbReference type="GO" id="GO:0045211">
    <property type="term" value="C:postsynaptic membrane"/>
    <property type="evidence" value="ECO:0007669"/>
    <property type="project" value="UniProtKB-SubCell"/>
</dbReference>
<feature type="region of interest" description="Disordered" evidence="17">
    <location>
        <begin position="767"/>
        <end position="869"/>
    </location>
</feature>
<evidence type="ECO:0000256" key="4">
    <source>
        <dbReference type="ARBA" id="ARBA00022692"/>
    </source>
</evidence>
<proteinExistence type="inferred from homology"/>
<dbReference type="KEGG" id="goe:100900827"/>
<feature type="compositionally biased region" description="Polar residues" evidence="17">
    <location>
        <begin position="820"/>
        <end position="840"/>
    </location>
</feature>
<evidence type="ECO:0000256" key="2">
    <source>
        <dbReference type="ARBA" id="ARBA00007242"/>
    </source>
</evidence>
<evidence type="ECO:0000256" key="11">
    <source>
        <dbReference type="ARBA" id="ARBA00023170"/>
    </source>
</evidence>
<dbReference type="Pfam" id="PF00003">
    <property type="entry name" value="7tm_3"/>
    <property type="match status" value="1"/>
</dbReference>
<keyword evidence="10" id="KW-1015">Disulfide bond</keyword>
<feature type="transmembrane region" description="Helical" evidence="18">
    <location>
        <begin position="663"/>
        <end position="685"/>
    </location>
</feature>
<evidence type="ECO:0000256" key="17">
    <source>
        <dbReference type="SAM" id="MobiDB-lite"/>
    </source>
</evidence>
<evidence type="ECO:0000259" key="19">
    <source>
        <dbReference type="PROSITE" id="PS50259"/>
    </source>
</evidence>
<evidence type="ECO:0000256" key="3">
    <source>
        <dbReference type="ARBA" id="ARBA00022475"/>
    </source>
</evidence>
<feature type="transmembrane region" description="Helical" evidence="18">
    <location>
        <begin position="547"/>
        <end position="568"/>
    </location>
</feature>
<dbReference type="InterPro" id="IPR043458">
    <property type="entry name" value="GPR158/179"/>
</dbReference>
<keyword evidence="4 18" id="KW-0812">Transmembrane</keyword>
<reference evidence="21" key="1">
    <citation type="submission" date="2025-08" db="UniProtKB">
        <authorList>
            <consortium name="RefSeq"/>
        </authorList>
    </citation>
    <scope>IDENTIFICATION</scope>
</reference>
<evidence type="ECO:0000256" key="6">
    <source>
        <dbReference type="ARBA" id="ARBA00022989"/>
    </source>
</evidence>
<keyword evidence="13" id="KW-0807">Transducer</keyword>
<feature type="transmembrane region" description="Helical" evidence="18">
    <location>
        <begin position="632"/>
        <end position="651"/>
    </location>
</feature>
<evidence type="ECO:0000256" key="16">
    <source>
        <dbReference type="ARBA" id="ARBA00034104"/>
    </source>
</evidence>
<comment type="similarity">
    <text evidence="2">Belongs to the G-protein coupled receptor 3 family.</text>
</comment>